<reference evidence="1" key="1">
    <citation type="journal article" date="2013" name="BMC Genomics">
        <title>Unscrambling butterfly oogenesis.</title>
        <authorList>
            <person name="Carter J.M."/>
            <person name="Baker S.C."/>
            <person name="Pink R."/>
            <person name="Carter D.R."/>
            <person name="Collins A."/>
            <person name="Tomlin J."/>
            <person name="Gibbs M."/>
            <person name="Breuker C.J."/>
        </authorList>
    </citation>
    <scope>NUCLEOTIDE SEQUENCE</scope>
    <source>
        <tissue evidence="1">Ovary</tissue>
    </source>
</reference>
<dbReference type="AlphaFoldDB" id="S4PAI3"/>
<reference evidence="1" key="2">
    <citation type="submission" date="2013-05" db="EMBL/GenBank/DDBJ databases">
        <authorList>
            <person name="Carter J.-M."/>
            <person name="Baker S.C."/>
            <person name="Pink R."/>
            <person name="Carter D.R.F."/>
            <person name="Collins A."/>
            <person name="Tomlin J."/>
            <person name="Gibbs M."/>
            <person name="Breuker C.J."/>
        </authorList>
    </citation>
    <scope>NUCLEOTIDE SEQUENCE</scope>
    <source>
        <tissue evidence="1">Ovary</tissue>
    </source>
</reference>
<organism evidence="1">
    <name type="scientific">Pararge aegeria</name>
    <name type="common">speckled wood butterfly</name>
    <dbReference type="NCBI Taxonomy" id="116150"/>
    <lineage>
        <taxon>Eukaryota</taxon>
        <taxon>Metazoa</taxon>
        <taxon>Ecdysozoa</taxon>
        <taxon>Arthropoda</taxon>
        <taxon>Hexapoda</taxon>
        <taxon>Insecta</taxon>
        <taxon>Pterygota</taxon>
        <taxon>Neoptera</taxon>
        <taxon>Endopterygota</taxon>
        <taxon>Lepidoptera</taxon>
        <taxon>Glossata</taxon>
        <taxon>Ditrysia</taxon>
        <taxon>Papilionoidea</taxon>
        <taxon>Nymphalidae</taxon>
        <taxon>Satyrinae</taxon>
        <taxon>Satyrini</taxon>
        <taxon>Parargina</taxon>
        <taxon>Pararge</taxon>
    </lineage>
</organism>
<sequence>MYCLLHRRFKLKPSDNSRVGIAFLTNPCHPFFLYSPPLWSGSCFPCTLIYGKSYCRRNLVGPYDWRSSALNSEYYRNISYRKKKQV</sequence>
<proteinExistence type="predicted"/>
<evidence type="ECO:0000313" key="1">
    <source>
        <dbReference type="EMBL" id="JAA86193.1"/>
    </source>
</evidence>
<name>S4PAI3_9NEOP</name>
<accession>S4PAI3</accession>
<dbReference type="EMBL" id="GAIX01006367">
    <property type="protein sequence ID" value="JAA86193.1"/>
    <property type="molecule type" value="Transcribed_RNA"/>
</dbReference>
<protein>
    <submittedName>
        <fullName evidence="1">Uncharacterized protein</fullName>
    </submittedName>
</protein>